<sequence>MGTMTEILLGILVMMAMGVLTIVIIGYVTR</sequence>
<dbReference type="AlphaFoldDB" id="A0A0F9GH65"/>
<organism evidence="2">
    <name type="scientific">marine sediment metagenome</name>
    <dbReference type="NCBI Taxonomy" id="412755"/>
    <lineage>
        <taxon>unclassified sequences</taxon>
        <taxon>metagenomes</taxon>
        <taxon>ecological metagenomes</taxon>
    </lineage>
</organism>
<name>A0A0F9GH65_9ZZZZ</name>
<feature type="transmembrane region" description="Helical" evidence="1">
    <location>
        <begin position="7"/>
        <end position="28"/>
    </location>
</feature>
<comment type="caution">
    <text evidence="2">The sequence shown here is derived from an EMBL/GenBank/DDBJ whole genome shotgun (WGS) entry which is preliminary data.</text>
</comment>
<gene>
    <name evidence="2" type="ORF">LCGC14_2184200</name>
</gene>
<reference evidence="2" key="1">
    <citation type="journal article" date="2015" name="Nature">
        <title>Complex archaea that bridge the gap between prokaryotes and eukaryotes.</title>
        <authorList>
            <person name="Spang A."/>
            <person name="Saw J.H."/>
            <person name="Jorgensen S.L."/>
            <person name="Zaremba-Niedzwiedzka K."/>
            <person name="Martijn J."/>
            <person name="Lind A.E."/>
            <person name="van Eijk R."/>
            <person name="Schleper C."/>
            <person name="Guy L."/>
            <person name="Ettema T.J."/>
        </authorList>
    </citation>
    <scope>NUCLEOTIDE SEQUENCE</scope>
</reference>
<keyword evidence="1" id="KW-1133">Transmembrane helix</keyword>
<evidence type="ECO:0000313" key="2">
    <source>
        <dbReference type="EMBL" id="KKL62537.1"/>
    </source>
</evidence>
<evidence type="ECO:0000256" key="1">
    <source>
        <dbReference type="SAM" id="Phobius"/>
    </source>
</evidence>
<keyword evidence="1" id="KW-0472">Membrane</keyword>
<dbReference type="EMBL" id="LAZR01028459">
    <property type="protein sequence ID" value="KKL62537.1"/>
    <property type="molecule type" value="Genomic_DNA"/>
</dbReference>
<proteinExistence type="predicted"/>
<keyword evidence="1" id="KW-0812">Transmembrane</keyword>
<accession>A0A0F9GH65</accession>
<protein>
    <submittedName>
        <fullName evidence="2">Uncharacterized protein</fullName>
    </submittedName>
</protein>